<protein>
    <submittedName>
        <fullName evidence="2">Uncharacterized protein</fullName>
    </submittedName>
</protein>
<accession>A0A418R4X8</accession>
<evidence type="ECO:0000313" key="3">
    <source>
        <dbReference type="Proteomes" id="UP000284250"/>
    </source>
</evidence>
<sequence>MKRLLLLLLSVHLLAVSCLPGGNAQELAEAPALWQHHNQDHAASGLADFFYDHFLAAAHSHAGNGGANKHQSLPFHHVHDYAAPAVFLPPVAARWALLVAPAWSALGASCPAPAVLATHPGMARRCWQPPQA</sequence>
<reference evidence="2 3" key="1">
    <citation type="submission" date="2018-09" db="EMBL/GenBank/DDBJ databases">
        <authorList>
            <person name="Zeman M."/>
            <person name="Pardy F."/>
        </authorList>
    </citation>
    <scope>NUCLEOTIDE SEQUENCE [LARGE SCALE GENOMIC DNA]</scope>
    <source>
        <strain evidence="2 3">CCM 8852</strain>
    </source>
</reference>
<name>A0A418R4X8_9BACT</name>
<comment type="caution">
    <text evidence="2">The sequence shown here is derived from an EMBL/GenBank/DDBJ whole genome shotgun (WGS) entry which is preliminary data.</text>
</comment>
<keyword evidence="1" id="KW-0732">Signal</keyword>
<dbReference type="PROSITE" id="PS51257">
    <property type="entry name" value="PROKAR_LIPOPROTEIN"/>
    <property type="match status" value="1"/>
</dbReference>
<dbReference type="OrthoDB" id="884484at2"/>
<feature type="signal peptide" evidence="1">
    <location>
        <begin position="1"/>
        <end position="24"/>
    </location>
</feature>
<dbReference type="EMBL" id="QYCN01000005">
    <property type="protein sequence ID" value="RIY12389.1"/>
    <property type="molecule type" value="Genomic_DNA"/>
</dbReference>
<keyword evidence="3" id="KW-1185">Reference proteome</keyword>
<dbReference type="Proteomes" id="UP000284250">
    <property type="component" value="Unassembled WGS sequence"/>
</dbReference>
<dbReference type="AlphaFoldDB" id="A0A418R4X8"/>
<dbReference type="RefSeq" id="WP_119654705.1">
    <property type="nucleotide sequence ID" value="NZ_JBHUOI010000034.1"/>
</dbReference>
<reference evidence="2 3" key="2">
    <citation type="submission" date="2019-01" db="EMBL/GenBank/DDBJ databases">
        <title>Hymenobacter humicola sp. nov., isolated from soils in Antarctica.</title>
        <authorList>
            <person name="Sedlacek I."/>
            <person name="Holochova P."/>
            <person name="Kralova S."/>
            <person name="Pantucek R."/>
            <person name="Stankova E."/>
            <person name="Vrbovska V."/>
            <person name="Kristofova L."/>
            <person name="Svec P."/>
            <person name="Busse H.-J."/>
        </authorList>
    </citation>
    <scope>NUCLEOTIDE SEQUENCE [LARGE SCALE GENOMIC DNA]</scope>
    <source>
        <strain evidence="2 3">CCM 8852</strain>
    </source>
</reference>
<evidence type="ECO:0000313" key="2">
    <source>
        <dbReference type="EMBL" id="RIY12389.1"/>
    </source>
</evidence>
<feature type="chain" id="PRO_5019454886" evidence="1">
    <location>
        <begin position="25"/>
        <end position="132"/>
    </location>
</feature>
<organism evidence="2 3">
    <name type="scientific">Hymenobacter rubripertinctus</name>
    <dbReference type="NCBI Taxonomy" id="2029981"/>
    <lineage>
        <taxon>Bacteria</taxon>
        <taxon>Pseudomonadati</taxon>
        <taxon>Bacteroidota</taxon>
        <taxon>Cytophagia</taxon>
        <taxon>Cytophagales</taxon>
        <taxon>Hymenobacteraceae</taxon>
        <taxon>Hymenobacter</taxon>
    </lineage>
</organism>
<evidence type="ECO:0000256" key="1">
    <source>
        <dbReference type="SAM" id="SignalP"/>
    </source>
</evidence>
<proteinExistence type="predicted"/>
<gene>
    <name evidence="2" type="ORF">D0T11_05095</name>
</gene>